<dbReference type="GO" id="GO:0000287">
    <property type="term" value="F:magnesium ion binding"/>
    <property type="evidence" value="ECO:0007669"/>
    <property type="project" value="InterPro"/>
</dbReference>
<evidence type="ECO:0000313" key="1">
    <source>
        <dbReference type="EMBL" id="AMU86652.1"/>
    </source>
</evidence>
<reference evidence="1 2" key="1">
    <citation type="submission" date="2015-03" db="EMBL/GenBank/DDBJ databases">
        <title>Genomic characterization of Dehalococcoides mccartyi strain 11a5, an unusal plasmid-containing chloroethene dechlorinator.</title>
        <authorList>
            <person name="Zhao S."/>
            <person name="Ding C."/>
            <person name="He J."/>
        </authorList>
    </citation>
    <scope>NUCLEOTIDE SEQUENCE [LARGE SCALE GENOMIC DNA]</scope>
    <source>
        <strain evidence="1 2">11a5</strain>
    </source>
</reference>
<dbReference type="PATRIC" id="fig|61435.8.peg.824"/>
<dbReference type="EMBL" id="CP011127">
    <property type="protein sequence ID" value="AMU86652.1"/>
    <property type="molecule type" value="Genomic_DNA"/>
</dbReference>
<dbReference type="Pfam" id="PF05866">
    <property type="entry name" value="RusA"/>
    <property type="match status" value="1"/>
</dbReference>
<accession>A0A142VA54</accession>
<dbReference type="AlphaFoldDB" id="A0A142VA54"/>
<dbReference type="GO" id="GO:0006281">
    <property type="term" value="P:DNA repair"/>
    <property type="evidence" value="ECO:0007669"/>
    <property type="project" value="InterPro"/>
</dbReference>
<dbReference type="GO" id="GO:0006310">
    <property type="term" value="P:DNA recombination"/>
    <property type="evidence" value="ECO:0007669"/>
    <property type="project" value="InterPro"/>
</dbReference>
<sequence>MKIKSTIYMHPVAKGRPRLGQHRTYTPVDTVRAENYIKYTLAQEFHEPPFGKDDALKLTVTFYRQRPASTPKRVTQPITRPDIDNYLKLLCDACNGVLWHDDSQITTMHIFKRYGTPCIELTVEEDYDGNA</sequence>
<gene>
    <name evidence="1" type="ORF">Dm11a5_0826</name>
</gene>
<dbReference type="InterPro" id="IPR036614">
    <property type="entry name" value="RusA-like_sf"/>
</dbReference>
<organism evidence="1 2">
    <name type="scientific">Dehalococcoides mccartyi</name>
    <dbReference type="NCBI Taxonomy" id="61435"/>
    <lineage>
        <taxon>Bacteria</taxon>
        <taxon>Bacillati</taxon>
        <taxon>Chloroflexota</taxon>
        <taxon>Dehalococcoidia</taxon>
        <taxon>Dehalococcoidales</taxon>
        <taxon>Dehalococcoidaceae</taxon>
        <taxon>Dehalococcoides</taxon>
    </lineage>
</organism>
<dbReference type="Gene3D" id="3.30.1330.70">
    <property type="entry name" value="Holliday junction resolvase RusA"/>
    <property type="match status" value="1"/>
</dbReference>
<dbReference type="SUPFAM" id="SSF103084">
    <property type="entry name" value="Holliday junction resolvase RusA"/>
    <property type="match status" value="1"/>
</dbReference>
<protein>
    <submittedName>
        <fullName evidence="1">RusA-like protein</fullName>
    </submittedName>
</protein>
<evidence type="ECO:0000313" key="2">
    <source>
        <dbReference type="Proteomes" id="UP000076394"/>
    </source>
</evidence>
<dbReference type="RefSeq" id="WP_015407777.1">
    <property type="nucleotide sequence ID" value="NZ_CP011127.1"/>
</dbReference>
<dbReference type="InterPro" id="IPR008822">
    <property type="entry name" value="Endonuclease_RusA-like"/>
</dbReference>
<dbReference type="Proteomes" id="UP000076394">
    <property type="component" value="Chromosome"/>
</dbReference>
<proteinExistence type="predicted"/>
<name>A0A142VA54_9CHLR</name>